<gene>
    <name evidence="3" type="ORF">AVL59_03980</name>
    <name evidence="4" type="ORF">AVL59_13300</name>
    <name evidence="5" type="ORF">AVL59_22170</name>
    <name evidence="6" type="ORF">AVL59_23805</name>
    <name evidence="7" type="ORF">AVL59_23845</name>
    <name evidence="8" type="ORF">AVL59_30810</name>
    <name evidence="9" type="ORF">AVL59_36760</name>
    <name evidence="10" type="ORF">AVL59_36845</name>
    <name evidence="11" type="ORF">AVL59_42710</name>
</gene>
<dbReference type="EMBL" id="CP016279">
    <property type="protein sequence ID" value="ANP48844.1"/>
    <property type="molecule type" value="Genomic_DNA"/>
</dbReference>
<dbReference type="EMBL" id="CP016279">
    <property type="protein sequence ID" value="ANP51917.1"/>
    <property type="molecule type" value="Genomic_DNA"/>
</dbReference>
<evidence type="ECO:0000313" key="11">
    <source>
        <dbReference type="EMBL" id="ANP55421.1"/>
    </source>
</evidence>
<dbReference type="InterPro" id="IPR002525">
    <property type="entry name" value="Transp_IS110-like_N"/>
</dbReference>
<dbReference type="GO" id="GO:0003677">
    <property type="term" value="F:DNA binding"/>
    <property type="evidence" value="ECO:0007669"/>
    <property type="project" value="InterPro"/>
</dbReference>
<dbReference type="KEGG" id="sgs:AVL59_30810"/>
<dbReference type="KEGG" id="sgs:AVL59_42710"/>
<dbReference type="RefSeq" id="WP_067299818.1">
    <property type="nucleotide sequence ID" value="NZ_CP016279.1"/>
</dbReference>
<dbReference type="EMBL" id="CP016279">
    <property type="protein sequence ID" value="ANP50464.1"/>
    <property type="molecule type" value="Genomic_DNA"/>
</dbReference>
<name>A0A1B1B030_9ACTN</name>
<dbReference type="EMBL" id="CP016279">
    <property type="protein sequence ID" value="ANP53339.1"/>
    <property type="molecule type" value="Genomic_DNA"/>
</dbReference>
<dbReference type="EMBL" id="CP016279">
    <property type="protein sequence ID" value="ANP54400.1"/>
    <property type="molecule type" value="Genomic_DNA"/>
</dbReference>
<evidence type="ECO:0000313" key="9">
    <source>
        <dbReference type="EMBL" id="ANP54400.1"/>
    </source>
</evidence>
<dbReference type="Pfam" id="PF01548">
    <property type="entry name" value="DEDD_Tnp_IS110"/>
    <property type="match status" value="1"/>
</dbReference>
<feature type="domain" description="Transposase IS110-like N-terminal" evidence="1">
    <location>
        <begin position="45"/>
        <end position="200"/>
    </location>
</feature>
<dbReference type="InterPro" id="IPR047650">
    <property type="entry name" value="Transpos_IS110"/>
</dbReference>
<dbReference type="KEGG" id="sgs:AVL59_23845"/>
<evidence type="ECO:0000313" key="6">
    <source>
        <dbReference type="EMBL" id="ANP52178.1"/>
    </source>
</evidence>
<dbReference type="Proteomes" id="UP000092659">
    <property type="component" value="Chromosome"/>
</dbReference>
<evidence type="ECO:0000313" key="8">
    <source>
        <dbReference type="EMBL" id="ANP53339.1"/>
    </source>
</evidence>
<evidence type="ECO:0000313" key="12">
    <source>
        <dbReference type="Proteomes" id="UP000092659"/>
    </source>
</evidence>
<accession>A0A1B1B030</accession>
<dbReference type="PANTHER" id="PTHR33055">
    <property type="entry name" value="TRANSPOSASE FOR INSERTION SEQUENCE ELEMENT IS1111A"/>
    <property type="match status" value="1"/>
</dbReference>
<dbReference type="EMBL" id="CP016279">
    <property type="protein sequence ID" value="ANP52185.1"/>
    <property type="molecule type" value="Genomic_DNA"/>
</dbReference>
<feature type="domain" description="Transposase IS116/IS110/IS902 C-terminal" evidence="2">
    <location>
        <begin position="308"/>
        <end position="391"/>
    </location>
</feature>
<dbReference type="KEGG" id="sgs:AVL59_03980"/>
<evidence type="ECO:0000313" key="5">
    <source>
        <dbReference type="EMBL" id="ANP51917.1"/>
    </source>
</evidence>
<dbReference type="STRING" id="68214.AVL59_03980"/>
<dbReference type="NCBIfam" id="NF033542">
    <property type="entry name" value="transpos_IS110"/>
    <property type="match status" value="1"/>
</dbReference>
<dbReference type="KEGG" id="sgs:AVL59_13300"/>
<dbReference type="KEGG" id="sgs:AVL59_36760"/>
<dbReference type="InterPro" id="IPR003346">
    <property type="entry name" value="Transposase_20"/>
</dbReference>
<reference evidence="6 12" key="1">
    <citation type="submission" date="2016-06" db="EMBL/GenBank/DDBJ databases">
        <title>Complete genome sequence of Streptomyces griseochromogenes ATCC 14511, the Blasticidin S producer.</title>
        <authorList>
            <person name="Wu L."/>
        </authorList>
    </citation>
    <scope>NUCLEOTIDE SEQUENCE [LARGE SCALE GENOMIC DNA]</scope>
    <source>
        <strain evidence="6 12">ATCC 14511</strain>
    </source>
</reference>
<evidence type="ECO:0000259" key="1">
    <source>
        <dbReference type="Pfam" id="PF01548"/>
    </source>
</evidence>
<sequence>MTTGLSPGREALRNVDVAISAVAGPDEYDRRTLHVIDTRDIDVYLGLDVGKGEHHATAVTPAGKKAFDKRLPNSEPKLREVFAKLQAKHGTVLVVVDQPATIGALPLAVARDMGCQVAYLPGLTMRRIADLYPGEAKTDARDAFIIADAARAMPHTLRSLDLDDATVAELEMIVGFDDDLAAEATRLSNRLRGLFTQVHPHLERVLGPRMQHPAVLKLLSQFGSPAQIRKAGRRRLITLIRPKAPRMTERLIDEVFTALDEQTVIVPGTDAAALIVPSLADSLQAVLDQRKLLAHRIEELLEAHPLSQVLMSMPGIGIRTGARILIDVGDGTNFPSAAHLAAYAGLAPATRSSGSSIRGEQPSRRGNKQLKRAFFLSAFAALADPTSRTYYDKKIAQGKHHTQALLCLARRRADVLFAMLRDGTFYQPPTPITP</sequence>
<evidence type="ECO:0000313" key="7">
    <source>
        <dbReference type="EMBL" id="ANP52185.1"/>
    </source>
</evidence>
<dbReference type="Pfam" id="PF02371">
    <property type="entry name" value="Transposase_20"/>
    <property type="match status" value="1"/>
</dbReference>
<evidence type="ECO:0000313" key="3">
    <source>
        <dbReference type="EMBL" id="ANP48844.1"/>
    </source>
</evidence>
<dbReference type="PANTHER" id="PTHR33055:SF3">
    <property type="entry name" value="PUTATIVE TRANSPOSASE FOR IS117-RELATED"/>
    <property type="match status" value="1"/>
</dbReference>
<dbReference type="GO" id="GO:0006313">
    <property type="term" value="P:DNA transposition"/>
    <property type="evidence" value="ECO:0007669"/>
    <property type="project" value="InterPro"/>
</dbReference>
<dbReference type="EMBL" id="CP016279">
    <property type="protein sequence ID" value="ANP52178.1"/>
    <property type="molecule type" value="Genomic_DNA"/>
</dbReference>
<proteinExistence type="predicted"/>
<evidence type="ECO:0000259" key="2">
    <source>
        <dbReference type="Pfam" id="PF02371"/>
    </source>
</evidence>
<dbReference type="GO" id="GO:0004803">
    <property type="term" value="F:transposase activity"/>
    <property type="evidence" value="ECO:0007669"/>
    <property type="project" value="InterPro"/>
</dbReference>
<dbReference type="EMBL" id="CP016279">
    <property type="protein sequence ID" value="ANP54414.1"/>
    <property type="molecule type" value="Genomic_DNA"/>
</dbReference>
<dbReference type="KEGG" id="sgs:AVL59_36845"/>
<dbReference type="KEGG" id="sgs:AVL59_23805"/>
<protein>
    <submittedName>
        <fullName evidence="6">Transposase</fullName>
    </submittedName>
</protein>
<evidence type="ECO:0000313" key="10">
    <source>
        <dbReference type="EMBL" id="ANP54414.1"/>
    </source>
</evidence>
<evidence type="ECO:0000313" key="4">
    <source>
        <dbReference type="EMBL" id="ANP50464.1"/>
    </source>
</evidence>
<dbReference type="AlphaFoldDB" id="A0A1B1B030"/>
<dbReference type="EMBL" id="CP016279">
    <property type="protein sequence ID" value="ANP55421.1"/>
    <property type="molecule type" value="Genomic_DNA"/>
</dbReference>
<organism evidence="6 12">
    <name type="scientific">Streptomyces griseochromogenes</name>
    <dbReference type="NCBI Taxonomy" id="68214"/>
    <lineage>
        <taxon>Bacteria</taxon>
        <taxon>Bacillati</taxon>
        <taxon>Actinomycetota</taxon>
        <taxon>Actinomycetes</taxon>
        <taxon>Kitasatosporales</taxon>
        <taxon>Streptomycetaceae</taxon>
        <taxon>Streptomyces</taxon>
    </lineage>
</organism>
<dbReference type="KEGG" id="sgs:AVL59_22170"/>